<feature type="transmembrane region" description="Helical" evidence="1">
    <location>
        <begin position="81"/>
        <end position="102"/>
    </location>
</feature>
<feature type="transmembrane region" description="Helical" evidence="1">
    <location>
        <begin position="312"/>
        <end position="335"/>
    </location>
</feature>
<keyword evidence="1" id="KW-0812">Transmembrane</keyword>
<feature type="transmembrane region" description="Helical" evidence="1">
    <location>
        <begin position="347"/>
        <end position="364"/>
    </location>
</feature>
<feature type="transmembrane region" description="Helical" evidence="1">
    <location>
        <begin position="12"/>
        <end position="30"/>
    </location>
</feature>
<name>A0A6M1SXS9_9BACT</name>
<sequence>MKNSFNKISILKFFTVAGVPGYILLARPIIYALIARQRSFSEVATVDASAAIQIVVTTLAFIVGGYIFLKNSNHRKLLLKTPFRWFVFYLLWATITVLWSVIFSLTGYRAFENMAYLLLISAVLVKVYEKIGVEGLIDWVMKFAILTILASILQQVQLLGIGVLSIDTLLSEQMNSTPYFFLALLLPTGYFVKSFILPISIFSLSNTAYAGMAAGIFGLGRGSRKVKVFFGTILLATVGALLFYQPEIILKNTIFYGKEGVGLEYTTGRDQIFTIAVMEGLNNPLHGFGFVAGEEYIIRRTRPGVIGAHNGLLSAFLGTGIIGVFFFMIFLVGMIKVAKSNKIPSKYRGPFLCTTILIIIHTMGNPGLGTRVYGTWIPAVTIFSMISLIYLHFKKASSYENNMGHP</sequence>
<feature type="transmembrane region" description="Helical" evidence="1">
    <location>
        <begin position="178"/>
        <end position="205"/>
    </location>
</feature>
<keyword evidence="1" id="KW-1133">Transmembrane helix</keyword>
<feature type="transmembrane region" description="Helical" evidence="1">
    <location>
        <begin position="143"/>
        <end position="166"/>
    </location>
</feature>
<dbReference type="AlphaFoldDB" id="A0A6M1SXS9"/>
<feature type="transmembrane region" description="Helical" evidence="1">
    <location>
        <begin position="376"/>
        <end position="393"/>
    </location>
</feature>
<accession>A0A6M1SXS9</accession>
<feature type="transmembrane region" description="Helical" evidence="1">
    <location>
        <begin position="50"/>
        <end position="69"/>
    </location>
</feature>
<protein>
    <recommendedName>
        <fullName evidence="4">O-antigen ligase</fullName>
    </recommendedName>
</protein>
<keyword evidence="3" id="KW-1185">Reference proteome</keyword>
<dbReference type="EMBL" id="JAALLT010000002">
    <property type="protein sequence ID" value="NGP75944.1"/>
    <property type="molecule type" value="Genomic_DNA"/>
</dbReference>
<gene>
    <name evidence="2" type="ORF">G3570_04815</name>
</gene>
<evidence type="ECO:0008006" key="4">
    <source>
        <dbReference type="Google" id="ProtNLM"/>
    </source>
</evidence>
<proteinExistence type="predicted"/>
<dbReference type="RefSeq" id="WP_165139859.1">
    <property type="nucleotide sequence ID" value="NZ_JAALLT010000002.1"/>
</dbReference>
<evidence type="ECO:0000313" key="3">
    <source>
        <dbReference type="Proteomes" id="UP000473278"/>
    </source>
</evidence>
<reference evidence="2 3" key="1">
    <citation type="submission" date="2020-02" db="EMBL/GenBank/DDBJ databases">
        <title>Balneolaceae bacterium YR4-1, complete genome.</title>
        <authorList>
            <person name="Li Y."/>
            <person name="Wu S."/>
        </authorList>
    </citation>
    <scope>NUCLEOTIDE SEQUENCE [LARGE SCALE GENOMIC DNA]</scope>
    <source>
        <strain evidence="2 3">YR4-1</strain>
    </source>
</reference>
<feature type="transmembrane region" description="Helical" evidence="1">
    <location>
        <begin position="226"/>
        <end position="244"/>
    </location>
</feature>
<evidence type="ECO:0000313" key="2">
    <source>
        <dbReference type="EMBL" id="NGP75944.1"/>
    </source>
</evidence>
<organism evidence="2 3">
    <name type="scientific">Halalkalibaculum roseum</name>
    <dbReference type="NCBI Taxonomy" id="2709311"/>
    <lineage>
        <taxon>Bacteria</taxon>
        <taxon>Pseudomonadati</taxon>
        <taxon>Balneolota</taxon>
        <taxon>Balneolia</taxon>
        <taxon>Balneolales</taxon>
        <taxon>Balneolaceae</taxon>
        <taxon>Halalkalibaculum</taxon>
    </lineage>
</organism>
<comment type="caution">
    <text evidence="2">The sequence shown here is derived from an EMBL/GenBank/DDBJ whole genome shotgun (WGS) entry which is preliminary data.</text>
</comment>
<keyword evidence="1" id="KW-0472">Membrane</keyword>
<feature type="transmembrane region" description="Helical" evidence="1">
    <location>
        <begin position="114"/>
        <end position="131"/>
    </location>
</feature>
<dbReference type="Proteomes" id="UP000473278">
    <property type="component" value="Unassembled WGS sequence"/>
</dbReference>
<evidence type="ECO:0000256" key="1">
    <source>
        <dbReference type="SAM" id="Phobius"/>
    </source>
</evidence>